<organism evidence="2 3">
    <name type="scientific">Levilactobacillus acidifarinae DSM 19394 = JCM 15949</name>
    <dbReference type="NCBI Taxonomy" id="1423715"/>
    <lineage>
        <taxon>Bacteria</taxon>
        <taxon>Bacillati</taxon>
        <taxon>Bacillota</taxon>
        <taxon>Bacilli</taxon>
        <taxon>Lactobacillales</taxon>
        <taxon>Lactobacillaceae</taxon>
        <taxon>Levilactobacillus</taxon>
    </lineage>
</organism>
<keyword evidence="1" id="KW-0812">Transmembrane</keyword>
<keyword evidence="3" id="KW-1185">Reference proteome</keyword>
<feature type="transmembrane region" description="Helical" evidence="1">
    <location>
        <begin position="63"/>
        <end position="79"/>
    </location>
</feature>
<dbReference type="STRING" id="1423715.FD25_GL001943"/>
<protein>
    <submittedName>
        <fullName evidence="2">GGDEF domain protein</fullName>
    </submittedName>
</protein>
<proteinExistence type="predicted"/>
<evidence type="ECO:0000313" key="2">
    <source>
        <dbReference type="EMBL" id="KRK96447.1"/>
    </source>
</evidence>
<reference evidence="2 3" key="1">
    <citation type="journal article" date="2015" name="Genome Announc.">
        <title>Expanding the biotechnology potential of lactobacilli through comparative genomics of 213 strains and associated genera.</title>
        <authorList>
            <person name="Sun Z."/>
            <person name="Harris H.M."/>
            <person name="McCann A."/>
            <person name="Guo C."/>
            <person name="Argimon S."/>
            <person name="Zhang W."/>
            <person name="Yang X."/>
            <person name="Jeffery I.B."/>
            <person name="Cooney J.C."/>
            <person name="Kagawa T.F."/>
            <person name="Liu W."/>
            <person name="Song Y."/>
            <person name="Salvetti E."/>
            <person name="Wrobel A."/>
            <person name="Rasinkangas P."/>
            <person name="Parkhill J."/>
            <person name="Rea M.C."/>
            <person name="O'Sullivan O."/>
            <person name="Ritari J."/>
            <person name="Douillard F.P."/>
            <person name="Paul Ross R."/>
            <person name="Yang R."/>
            <person name="Briner A.E."/>
            <person name="Felis G.E."/>
            <person name="de Vos W.M."/>
            <person name="Barrangou R."/>
            <person name="Klaenhammer T.R."/>
            <person name="Caufield P.W."/>
            <person name="Cui Y."/>
            <person name="Zhang H."/>
            <person name="O'Toole P.W."/>
        </authorList>
    </citation>
    <scope>NUCLEOTIDE SEQUENCE [LARGE SCALE GENOMIC DNA]</scope>
    <source>
        <strain evidence="2 3">DSM 19394</strain>
    </source>
</reference>
<sequence length="285" mass="32379">MHKNTRESWLTDVYLIAFLGWMSVLAIGMAATRPHYLFLNAIFLGVTICLILITYFWGLITGLLSNLAFIFAQLLTVIYENQIKADLVPWALVYWLFIPLLLSLTFYGMTAHSRRLQTQNAKLQSDLVERGAFDEDTNLRTTVSYIEDTAVFTETNRRFDLPVTTMIVRIRYFQEMRNMLSDAQLRALLQLVSQTIKGAMRTNDITYLLDRSNPTWAVLLFTDASGASIAANRIKGNFAKALANDEELSNLDVRLVVGVASWDSSKMQSPYDLMNAGIKETEYDV</sequence>
<comment type="caution">
    <text evidence="2">The sequence shown here is derived from an EMBL/GenBank/DDBJ whole genome shotgun (WGS) entry which is preliminary data.</text>
</comment>
<dbReference type="RefSeq" id="WP_057800805.1">
    <property type="nucleotide sequence ID" value="NZ_AZDV01000003.1"/>
</dbReference>
<dbReference type="AlphaFoldDB" id="A0A0R1LKW2"/>
<feature type="transmembrane region" description="Helical" evidence="1">
    <location>
        <begin position="12"/>
        <end position="31"/>
    </location>
</feature>
<evidence type="ECO:0000256" key="1">
    <source>
        <dbReference type="SAM" id="Phobius"/>
    </source>
</evidence>
<name>A0A0R1LKW2_9LACO</name>
<feature type="transmembrane region" description="Helical" evidence="1">
    <location>
        <begin position="91"/>
        <end position="109"/>
    </location>
</feature>
<accession>A0A0R1LKW2</accession>
<dbReference type="EMBL" id="AZDV01000003">
    <property type="protein sequence ID" value="KRK96447.1"/>
    <property type="molecule type" value="Genomic_DNA"/>
</dbReference>
<keyword evidence="1" id="KW-1133">Transmembrane helix</keyword>
<dbReference type="InterPro" id="IPR043128">
    <property type="entry name" value="Rev_trsase/Diguanyl_cyclase"/>
</dbReference>
<gene>
    <name evidence="2" type="ORF">FD25_GL001943</name>
</gene>
<dbReference type="Proteomes" id="UP000051955">
    <property type="component" value="Unassembled WGS sequence"/>
</dbReference>
<dbReference type="OrthoDB" id="2157599at2"/>
<keyword evidence="1" id="KW-0472">Membrane</keyword>
<dbReference type="PATRIC" id="fig|1423715.3.peg.1992"/>
<evidence type="ECO:0000313" key="3">
    <source>
        <dbReference type="Proteomes" id="UP000051955"/>
    </source>
</evidence>
<dbReference type="Gene3D" id="3.30.70.270">
    <property type="match status" value="1"/>
</dbReference>
<feature type="transmembrane region" description="Helical" evidence="1">
    <location>
        <begin position="37"/>
        <end position="56"/>
    </location>
</feature>